<dbReference type="GO" id="GO:0005975">
    <property type="term" value="P:carbohydrate metabolic process"/>
    <property type="evidence" value="ECO:0007669"/>
    <property type="project" value="InterPro"/>
</dbReference>
<dbReference type="InterPro" id="IPR011330">
    <property type="entry name" value="Glyco_hydro/deAcase_b/a-brl"/>
</dbReference>
<dbReference type="RefSeq" id="WP_093075200.1">
    <property type="nucleotide sequence ID" value="NZ_FNBE01000001.1"/>
</dbReference>
<dbReference type="AlphaFoldDB" id="A0A1G7E538"/>
<dbReference type="Pfam" id="PF01522">
    <property type="entry name" value="Polysacc_deac_1"/>
    <property type="match status" value="1"/>
</dbReference>
<proteinExistence type="predicted"/>
<accession>A0A1G7E538</accession>
<dbReference type="SUPFAM" id="SSF88713">
    <property type="entry name" value="Glycoside hydrolase/deacetylase"/>
    <property type="match status" value="1"/>
</dbReference>
<dbReference type="Gene3D" id="3.20.20.370">
    <property type="entry name" value="Glycoside hydrolase/deacetylase"/>
    <property type="match status" value="1"/>
</dbReference>
<dbReference type="Proteomes" id="UP000198967">
    <property type="component" value="Unassembled WGS sequence"/>
</dbReference>
<name>A0A1G7E538_PSEOR</name>
<dbReference type="STRING" id="366584.SAMN05216377_101248"/>
<reference evidence="2 3" key="1">
    <citation type="submission" date="2016-10" db="EMBL/GenBank/DDBJ databases">
        <authorList>
            <person name="de Groot N.N."/>
        </authorList>
    </citation>
    <scope>NUCLEOTIDE SEQUENCE [LARGE SCALE GENOMIC DNA]</scope>
    <source>
        <strain evidence="2 3">CGMCC 4.3143</strain>
    </source>
</reference>
<gene>
    <name evidence="2" type="ORF">SAMN05216377_101248</name>
</gene>
<organism evidence="2 3">
    <name type="scientific">Pseudonocardia oroxyli</name>
    <dbReference type="NCBI Taxonomy" id="366584"/>
    <lineage>
        <taxon>Bacteria</taxon>
        <taxon>Bacillati</taxon>
        <taxon>Actinomycetota</taxon>
        <taxon>Actinomycetes</taxon>
        <taxon>Pseudonocardiales</taxon>
        <taxon>Pseudonocardiaceae</taxon>
        <taxon>Pseudonocardia</taxon>
    </lineage>
</organism>
<protein>
    <submittedName>
        <fullName evidence="2">Polysaccharide deacetylase</fullName>
    </submittedName>
</protein>
<dbReference type="EMBL" id="FNBE01000001">
    <property type="protein sequence ID" value="SDE58495.1"/>
    <property type="molecule type" value="Genomic_DNA"/>
</dbReference>
<dbReference type="GO" id="GO:0016810">
    <property type="term" value="F:hydrolase activity, acting on carbon-nitrogen (but not peptide) bonds"/>
    <property type="evidence" value="ECO:0007669"/>
    <property type="project" value="InterPro"/>
</dbReference>
<dbReference type="OrthoDB" id="9763050at2"/>
<keyword evidence="3" id="KW-1185">Reference proteome</keyword>
<dbReference type="InterPro" id="IPR002509">
    <property type="entry name" value="NODB_dom"/>
</dbReference>
<sequence>MKIAITVDELILWDGTPMPPGYTASTVMDGMLRALREHRVEGVYGFAHTSPVADRPDDREVLERWCAAGHHLGNHTHHHACLNWVGAQRYCDDVRLAEDVLGDLLEAAPTRYFRHAMDMTGPSEARRGEVEGFLRAQRYTTAPITAWFGDFAWTAPYARALHAADRDAAAMLRTSFVEAAVARLHDHAEAGRRLFGADLPLIWLVHGTALAQDVLGEILQRFTDEGVELIPLDEAMRHPVHRVHSPVTPLFRNHLERIALAAGDEVPAPPPEAVAQVITSGLAEGEDPMAVYDAILRRIVDRVDGTWNWSWA</sequence>
<evidence type="ECO:0000313" key="2">
    <source>
        <dbReference type="EMBL" id="SDE58495.1"/>
    </source>
</evidence>
<evidence type="ECO:0000313" key="3">
    <source>
        <dbReference type="Proteomes" id="UP000198967"/>
    </source>
</evidence>
<evidence type="ECO:0000259" key="1">
    <source>
        <dbReference type="Pfam" id="PF01522"/>
    </source>
</evidence>
<feature type="domain" description="NodB homology" evidence="1">
    <location>
        <begin position="17"/>
        <end position="114"/>
    </location>
</feature>